<protein>
    <submittedName>
        <fullName evidence="1">Uncharacterized protein</fullName>
    </submittedName>
</protein>
<evidence type="ECO:0000313" key="2">
    <source>
        <dbReference type="Proteomes" id="UP000499080"/>
    </source>
</evidence>
<dbReference type="Proteomes" id="UP000499080">
    <property type="component" value="Unassembled WGS sequence"/>
</dbReference>
<keyword evidence="2" id="KW-1185">Reference proteome</keyword>
<proteinExistence type="predicted"/>
<reference evidence="1 2" key="1">
    <citation type="journal article" date="2019" name="Sci. Rep.">
        <title>Orb-weaving spider Araneus ventricosus genome elucidates the spidroin gene catalogue.</title>
        <authorList>
            <person name="Kono N."/>
            <person name="Nakamura H."/>
            <person name="Ohtoshi R."/>
            <person name="Moran D.A.P."/>
            <person name="Shinohara A."/>
            <person name="Yoshida Y."/>
            <person name="Fujiwara M."/>
            <person name="Mori M."/>
            <person name="Tomita M."/>
            <person name="Arakawa K."/>
        </authorList>
    </citation>
    <scope>NUCLEOTIDE SEQUENCE [LARGE SCALE GENOMIC DNA]</scope>
</reference>
<sequence>MSVVQNLQGNLTRKFPSFALKNSKSKTRWNSSLVMHERFLDIKTAISESLIDIKEQKILVNVEFETLTAIEAGLKPLKIGLEKLCSRNAILRTAEGVCAFIIGELNKQNSEFAKNMKCSLVQRISQRRNVSLLGLMQYQNFGRKNDAAEVIVDLSRLPNKNSLS</sequence>
<dbReference type="AlphaFoldDB" id="A0A4Y2NSF4"/>
<dbReference type="OrthoDB" id="10050977at2759"/>
<name>A0A4Y2NSF4_ARAVE</name>
<accession>A0A4Y2NSF4</accession>
<dbReference type="EMBL" id="BGPR01009539">
    <property type="protein sequence ID" value="GBN40676.1"/>
    <property type="molecule type" value="Genomic_DNA"/>
</dbReference>
<gene>
    <name evidence="1" type="ORF">AVEN_196226_1</name>
</gene>
<organism evidence="1 2">
    <name type="scientific">Araneus ventricosus</name>
    <name type="common">Orbweaver spider</name>
    <name type="synonym">Epeira ventricosa</name>
    <dbReference type="NCBI Taxonomy" id="182803"/>
    <lineage>
        <taxon>Eukaryota</taxon>
        <taxon>Metazoa</taxon>
        <taxon>Ecdysozoa</taxon>
        <taxon>Arthropoda</taxon>
        <taxon>Chelicerata</taxon>
        <taxon>Arachnida</taxon>
        <taxon>Araneae</taxon>
        <taxon>Araneomorphae</taxon>
        <taxon>Entelegynae</taxon>
        <taxon>Araneoidea</taxon>
        <taxon>Araneidae</taxon>
        <taxon>Araneus</taxon>
    </lineage>
</organism>
<comment type="caution">
    <text evidence="1">The sequence shown here is derived from an EMBL/GenBank/DDBJ whole genome shotgun (WGS) entry which is preliminary data.</text>
</comment>
<evidence type="ECO:0000313" key="1">
    <source>
        <dbReference type="EMBL" id="GBN40676.1"/>
    </source>
</evidence>